<sequence length="387" mass="41483">MVSAPTWCLVSNRFGRRTILLTGLLGSAISIILFGLSKSLTSAIIARSLGGLLNGNLPIARTYVGELAARTGADLGKVFSVFGFSLALGWIIGPLMGGTFADPAVHLGFAGPGEVFVEFPWLLPCLLSAVFNIGIFLIGYFFLDETLQREIRDTPANPHATEPLLPQCQNGDVPGRTYGGTRSADDPESPADMAHHDDGQQSSRKSQVAVLLSSAFYFTHLILFDELFSLFAASSLSRGTGLSFQPRNIATALSFAGPSMLLALFAFPWLHKRVPLLSVYRATSILFVLTYPLFSLLPKLARSSGGPVLWVVLLILMVTRYAVLAVALTSLQIVCNNIVRPQELPLFNGLAQSIGSLSRAVGPSLGGVTWSWSLSNGLPAPFDYHAS</sequence>
<feature type="transmembrane region" description="Helical" evidence="7">
    <location>
        <begin position="279"/>
        <end position="297"/>
    </location>
</feature>
<evidence type="ECO:0000256" key="5">
    <source>
        <dbReference type="ARBA" id="ARBA00023136"/>
    </source>
</evidence>
<dbReference type="OrthoDB" id="419616at2759"/>
<keyword evidence="3 7" id="KW-0812">Transmembrane</keyword>
<feature type="domain" description="Major facilitator superfamily (MFS) profile" evidence="8">
    <location>
        <begin position="1"/>
        <end position="387"/>
    </location>
</feature>
<dbReference type="PANTHER" id="PTHR23504">
    <property type="entry name" value="MAJOR FACILITATOR SUPERFAMILY DOMAIN-CONTAINING PROTEIN 10"/>
    <property type="match status" value="1"/>
</dbReference>
<keyword evidence="5 7" id="KW-0472">Membrane</keyword>
<evidence type="ECO:0000313" key="9">
    <source>
        <dbReference type="EMBL" id="OXV07568.1"/>
    </source>
</evidence>
<evidence type="ECO:0000256" key="1">
    <source>
        <dbReference type="ARBA" id="ARBA00004141"/>
    </source>
</evidence>
<dbReference type="PROSITE" id="PS50850">
    <property type="entry name" value="MFS"/>
    <property type="match status" value="1"/>
</dbReference>
<dbReference type="Proteomes" id="UP000243515">
    <property type="component" value="Unassembled WGS sequence"/>
</dbReference>
<gene>
    <name evidence="9" type="ORF">Egran_04667</name>
</gene>
<dbReference type="InterPro" id="IPR011701">
    <property type="entry name" value="MFS"/>
</dbReference>
<protein>
    <recommendedName>
        <fullName evidence="8">Major facilitator superfamily (MFS) profile domain-containing protein</fullName>
    </recommendedName>
</protein>
<evidence type="ECO:0000256" key="3">
    <source>
        <dbReference type="ARBA" id="ARBA00022692"/>
    </source>
</evidence>
<feature type="transmembrane region" description="Helical" evidence="7">
    <location>
        <begin position="309"/>
        <end position="331"/>
    </location>
</feature>
<organism evidence="9 10">
    <name type="scientific">Elaphomyces granulatus</name>
    <dbReference type="NCBI Taxonomy" id="519963"/>
    <lineage>
        <taxon>Eukaryota</taxon>
        <taxon>Fungi</taxon>
        <taxon>Dikarya</taxon>
        <taxon>Ascomycota</taxon>
        <taxon>Pezizomycotina</taxon>
        <taxon>Eurotiomycetes</taxon>
        <taxon>Eurotiomycetidae</taxon>
        <taxon>Eurotiales</taxon>
        <taxon>Elaphomycetaceae</taxon>
        <taxon>Elaphomyces</taxon>
    </lineage>
</organism>
<evidence type="ECO:0000256" key="7">
    <source>
        <dbReference type="SAM" id="Phobius"/>
    </source>
</evidence>
<dbReference type="Pfam" id="PF07690">
    <property type="entry name" value="MFS_1"/>
    <property type="match status" value="1"/>
</dbReference>
<feature type="transmembrane region" description="Helical" evidence="7">
    <location>
        <begin position="121"/>
        <end position="143"/>
    </location>
</feature>
<evidence type="ECO:0000256" key="2">
    <source>
        <dbReference type="ARBA" id="ARBA00022448"/>
    </source>
</evidence>
<evidence type="ECO:0000313" key="10">
    <source>
        <dbReference type="Proteomes" id="UP000243515"/>
    </source>
</evidence>
<dbReference type="PANTHER" id="PTHR23504:SF15">
    <property type="entry name" value="MAJOR FACILITATOR SUPERFAMILY (MFS) PROFILE DOMAIN-CONTAINING PROTEIN"/>
    <property type="match status" value="1"/>
</dbReference>
<dbReference type="EMBL" id="NPHW01004734">
    <property type="protein sequence ID" value="OXV07568.1"/>
    <property type="molecule type" value="Genomic_DNA"/>
</dbReference>
<feature type="transmembrane region" description="Helical" evidence="7">
    <location>
        <begin position="19"/>
        <end position="37"/>
    </location>
</feature>
<dbReference type="AlphaFoldDB" id="A0A232LU69"/>
<feature type="non-terminal residue" evidence="9">
    <location>
        <position position="387"/>
    </location>
</feature>
<evidence type="ECO:0000256" key="6">
    <source>
        <dbReference type="SAM" id="MobiDB-lite"/>
    </source>
</evidence>
<dbReference type="GO" id="GO:0022857">
    <property type="term" value="F:transmembrane transporter activity"/>
    <property type="evidence" value="ECO:0007669"/>
    <property type="project" value="InterPro"/>
</dbReference>
<feature type="region of interest" description="Disordered" evidence="6">
    <location>
        <begin position="155"/>
        <end position="201"/>
    </location>
</feature>
<keyword evidence="10" id="KW-1185">Reference proteome</keyword>
<evidence type="ECO:0000256" key="4">
    <source>
        <dbReference type="ARBA" id="ARBA00022989"/>
    </source>
</evidence>
<accession>A0A232LU69</accession>
<dbReference type="Gene3D" id="1.20.1250.20">
    <property type="entry name" value="MFS general substrate transporter like domains"/>
    <property type="match status" value="1"/>
</dbReference>
<proteinExistence type="predicted"/>
<dbReference type="InterPro" id="IPR036259">
    <property type="entry name" value="MFS_trans_sf"/>
</dbReference>
<comment type="subcellular location">
    <subcellularLocation>
        <location evidence="1">Membrane</location>
        <topology evidence="1">Multi-pass membrane protein</topology>
    </subcellularLocation>
</comment>
<feature type="transmembrane region" description="Helical" evidence="7">
    <location>
        <begin position="208"/>
        <end position="229"/>
    </location>
</feature>
<evidence type="ECO:0000259" key="8">
    <source>
        <dbReference type="PROSITE" id="PS50850"/>
    </source>
</evidence>
<feature type="transmembrane region" description="Helical" evidence="7">
    <location>
        <begin position="249"/>
        <end position="267"/>
    </location>
</feature>
<name>A0A232LU69_9EURO</name>
<feature type="transmembrane region" description="Helical" evidence="7">
    <location>
        <begin position="78"/>
        <end position="101"/>
    </location>
</feature>
<keyword evidence="2" id="KW-0813">Transport</keyword>
<reference evidence="9 10" key="1">
    <citation type="journal article" date="2015" name="Environ. Microbiol.">
        <title>Metagenome sequence of Elaphomyces granulatus from sporocarp tissue reveals Ascomycota ectomycorrhizal fingerprints of genome expansion and a Proteobacteria-rich microbiome.</title>
        <authorList>
            <person name="Quandt C.A."/>
            <person name="Kohler A."/>
            <person name="Hesse C.N."/>
            <person name="Sharpton T.J."/>
            <person name="Martin F."/>
            <person name="Spatafora J.W."/>
        </authorList>
    </citation>
    <scope>NUCLEOTIDE SEQUENCE [LARGE SCALE GENOMIC DNA]</scope>
    <source>
        <strain evidence="9 10">OSC145934</strain>
    </source>
</reference>
<dbReference type="SUPFAM" id="SSF103473">
    <property type="entry name" value="MFS general substrate transporter"/>
    <property type="match status" value="1"/>
</dbReference>
<keyword evidence="4 7" id="KW-1133">Transmembrane helix</keyword>
<dbReference type="GO" id="GO:0016020">
    <property type="term" value="C:membrane"/>
    <property type="evidence" value="ECO:0007669"/>
    <property type="project" value="UniProtKB-SubCell"/>
</dbReference>
<comment type="caution">
    <text evidence="9">The sequence shown here is derived from an EMBL/GenBank/DDBJ whole genome shotgun (WGS) entry which is preliminary data.</text>
</comment>
<dbReference type="InterPro" id="IPR020846">
    <property type="entry name" value="MFS_dom"/>
</dbReference>